<dbReference type="EMBL" id="CAAHFG010000001">
    <property type="protein sequence ID" value="VGO11538.1"/>
    <property type="molecule type" value="Genomic_DNA"/>
</dbReference>
<evidence type="ECO:0000313" key="1">
    <source>
        <dbReference type="EMBL" id="VGO11538.1"/>
    </source>
</evidence>
<evidence type="ECO:0000313" key="2">
    <source>
        <dbReference type="Proteomes" id="UP000366872"/>
    </source>
</evidence>
<sequence>MIDLNLVHVGDSITGTAVDSLYGNFSVQGGLNGSLHTLHLISDTDPSNFSVGDVHYIAIRIAEFTSTTMEGIVEIGRFGYGSRLDGTWSGYKE</sequence>
<keyword evidence="2" id="KW-1185">Reference proteome</keyword>
<dbReference type="AlphaFoldDB" id="A0A6C2TV95"/>
<dbReference type="Proteomes" id="UP000366872">
    <property type="component" value="Unassembled WGS sequence"/>
</dbReference>
<reference evidence="1 2" key="1">
    <citation type="submission" date="2019-04" db="EMBL/GenBank/DDBJ databases">
        <authorList>
            <person name="Van Vliet M D."/>
        </authorList>
    </citation>
    <scope>NUCLEOTIDE SEQUENCE [LARGE SCALE GENOMIC DNA]</scope>
    <source>
        <strain evidence="1 2">F1</strain>
    </source>
</reference>
<accession>A0A6C2TV95</accession>
<gene>
    <name evidence="1" type="ORF">PDESU_00082</name>
</gene>
<name>A0A6C2TV95_PONDE</name>
<protein>
    <submittedName>
        <fullName evidence="1">Uncharacterized protein</fullName>
    </submittedName>
</protein>
<proteinExistence type="predicted"/>
<organism evidence="1 2">
    <name type="scientific">Pontiella desulfatans</name>
    <dbReference type="NCBI Taxonomy" id="2750659"/>
    <lineage>
        <taxon>Bacteria</taxon>
        <taxon>Pseudomonadati</taxon>
        <taxon>Kiritimatiellota</taxon>
        <taxon>Kiritimatiellia</taxon>
        <taxon>Kiritimatiellales</taxon>
        <taxon>Pontiellaceae</taxon>
        <taxon>Pontiella</taxon>
    </lineage>
</organism>